<keyword evidence="1" id="KW-0472">Membrane</keyword>
<dbReference type="Proteomes" id="UP000295390">
    <property type="component" value="Unassembled WGS sequence"/>
</dbReference>
<evidence type="ECO:0000256" key="1">
    <source>
        <dbReference type="SAM" id="Phobius"/>
    </source>
</evidence>
<sequence length="45" mass="4816">MVQLINPPLVSWTNGTIMMVIFGLVCIGLVAALLIFVNSGKKKGK</sequence>
<name>A0A4V3D395_9FLAO</name>
<evidence type="ECO:0000313" key="2">
    <source>
        <dbReference type="EMBL" id="TDQ28724.1"/>
    </source>
</evidence>
<proteinExistence type="predicted"/>
<reference evidence="2 3" key="1">
    <citation type="submission" date="2019-03" db="EMBL/GenBank/DDBJ databases">
        <title>Genomic Encyclopedia of Type Strains, Phase III (KMG-III): the genomes of soil and plant-associated and newly described type strains.</title>
        <authorList>
            <person name="Whitman W."/>
        </authorList>
    </citation>
    <scope>NUCLEOTIDE SEQUENCE [LARGE SCALE GENOMIC DNA]</scope>
    <source>
        <strain evidence="2 3">CECT 8283</strain>
    </source>
</reference>
<dbReference type="AlphaFoldDB" id="A0A4V3D395"/>
<dbReference type="EMBL" id="SNYH01000002">
    <property type="protein sequence ID" value="TDQ28724.1"/>
    <property type="molecule type" value="Genomic_DNA"/>
</dbReference>
<evidence type="ECO:0000313" key="3">
    <source>
        <dbReference type="Proteomes" id="UP000295390"/>
    </source>
</evidence>
<keyword evidence="3" id="KW-1185">Reference proteome</keyword>
<keyword evidence="1" id="KW-1133">Transmembrane helix</keyword>
<organism evidence="2 3">
    <name type="scientific">Tenacibaculum caenipelagi</name>
    <dbReference type="NCBI Taxonomy" id="1325435"/>
    <lineage>
        <taxon>Bacteria</taxon>
        <taxon>Pseudomonadati</taxon>
        <taxon>Bacteroidota</taxon>
        <taxon>Flavobacteriia</taxon>
        <taxon>Flavobacteriales</taxon>
        <taxon>Flavobacteriaceae</taxon>
        <taxon>Tenacibaculum</taxon>
    </lineage>
</organism>
<keyword evidence="1" id="KW-0812">Transmembrane</keyword>
<protein>
    <submittedName>
        <fullName evidence="2">Uncharacterized protein</fullName>
    </submittedName>
</protein>
<gene>
    <name evidence="2" type="ORF">DFQ07_1102</name>
</gene>
<feature type="transmembrane region" description="Helical" evidence="1">
    <location>
        <begin position="16"/>
        <end position="37"/>
    </location>
</feature>
<comment type="caution">
    <text evidence="2">The sequence shown here is derived from an EMBL/GenBank/DDBJ whole genome shotgun (WGS) entry which is preliminary data.</text>
</comment>
<accession>A0A4V3D395</accession>